<dbReference type="Gene3D" id="3.40.50.1820">
    <property type="entry name" value="alpha/beta hydrolase"/>
    <property type="match status" value="1"/>
</dbReference>
<evidence type="ECO:0000256" key="2">
    <source>
        <dbReference type="ARBA" id="ARBA00022801"/>
    </source>
</evidence>
<reference evidence="5 6" key="1">
    <citation type="submission" date="2017-06" db="EMBL/GenBank/DDBJ databases">
        <authorList>
            <person name="Kim H.J."/>
            <person name="Triplett B.A."/>
        </authorList>
    </citation>
    <scope>NUCLEOTIDE SEQUENCE [LARGE SCALE GENOMIC DNA]</scope>
    <source>
        <strain evidence="5">FRACA_ARgP5</strain>
    </source>
</reference>
<evidence type="ECO:0000313" key="6">
    <source>
        <dbReference type="Proteomes" id="UP000234331"/>
    </source>
</evidence>
<dbReference type="Pfam" id="PF00135">
    <property type="entry name" value="COesterase"/>
    <property type="match status" value="1"/>
</dbReference>
<keyword evidence="6" id="KW-1185">Reference proteome</keyword>
<protein>
    <recommendedName>
        <fullName evidence="3">Carboxylic ester hydrolase</fullName>
        <ecNumber evidence="3">3.1.1.-</ecNumber>
    </recommendedName>
</protein>
<dbReference type="Proteomes" id="UP000234331">
    <property type="component" value="Unassembled WGS sequence"/>
</dbReference>
<evidence type="ECO:0000256" key="3">
    <source>
        <dbReference type="RuleBase" id="RU361235"/>
    </source>
</evidence>
<sequence>MRRLASLAAAATLAMSTSLGLVGCGDGLATAHAEDRVNAAPAGGDQAVGTTEVGTDAGPVVGTVGRAVRTFQGIPYAAPPVGELRWRSPQPVAPWSAPRDATRPGPTCAQSVGFMGDRPSDNEDCLYLNVTAPGGQTAATTPRPVLVWIHGGGFYSGSSDLYGARQLVEQGGLVVVTLNYRLGVLGFLAHPALNGTGNGGQDQRLSGNYGLEDQQAALRWVRRNAAAFGGDPSNVTVAGESAGGASTCAHLAAPGSAGLFQRAIIQSGPCTMAGRWPYPGDWLPRPRATAEKAGQTLSSAVGCTSRSTKDPAAASVAACLRRQPVAGLLAVTAGGQGYGPVVGGGVLPVSPTEALTSGRFPRVPVMQGTTRQEHRTFVAGEEFYTRHEATSVDYTATIAAVFGPTKAARVFARYPVKDYPSPSLALAAVWTDYTWAAPALDTSRLLARQVPTYAYEFADDGAPWASQPPRPSFPTGAAHASELQYLFDNAQYTGPLTMDQQRLSDEMVGYWSRFARTGDPSGPGAPTWAPFTPSTGTTVLALAPGANGTAPVDLAREHNYDFWRSLTG</sequence>
<comment type="similarity">
    <text evidence="1 3">Belongs to the type-B carboxylesterase/lipase family.</text>
</comment>
<feature type="domain" description="Carboxylesterase type B" evidence="4">
    <location>
        <begin position="51"/>
        <end position="547"/>
    </location>
</feature>
<dbReference type="AlphaFoldDB" id="A0A2I2L143"/>
<dbReference type="EC" id="3.1.1.-" evidence="3"/>
<evidence type="ECO:0000259" key="4">
    <source>
        <dbReference type="Pfam" id="PF00135"/>
    </source>
</evidence>
<accession>A0A2I2L143</accession>
<dbReference type="InterPro" id="IPR019826">
    <property type="entry name" value="Carboxylesterase_B_AS"/>
</dbReference>
<name>A0A2I2L143_9ACTN</name>
<keyword evidence="3" id="KW-0732">Signal</keyword>
<gene>
    <name evidence="5" type="ORF">FRACA_770024</name>
</gene>
<evidence type="ECO:0000256" key="1">
    <source>
        <dbReference type="ARBA" id="ARBA00005964"/>
    </source>
</evidence>
<dbReference type="PROSITE" id="PS00122">
    <property type="entry name" value="CARBOXYLESTERASE_B_1"/>
    <property type="match status" value="1"/>
</dbReference>
<feature type="chain" id="PRO_5039754351" description="Carboxylic ester hydrolase" evidence="3">
    <location>
        <begin position="21"/>
        <end position="568"/>
    </location>
</feature>
<dbReference type="GO" id="GO:0016787">
    <property type="term" value="F:hydrolase activity"/>
    <property type="evidence" value="ECO:0007669"/>
    <property type="project" value="UniProtKB-KW"/>
</dbReference>
<organism evidence="5 6">
    <name type="scientific">Frankia canadensis</name>
    <dbReference type="NCBI Taxonomy" id="1836972"/>
    <lineage>
        <taxon>Bacteria</taxon>
        <taxon>Bacillati</taxon>
        <taxon>Actinomycetota</taxon>
        <taxon>Actinomycetes</taxon>
        <taxon>Frankiales</taxon>
        <taxon>Frankiaceae</taxon>
        <taxon>Frankia</taxon>
    </lineage>
</organism>
<dbReference type="SUPFAM" id="SSF53474">
    <property type="entry name" value="alpha/beta-Hydrolases"/>
    <property type="match status" value="1"/>
</dbReference>
<evidence type="ECO:0000313" key="5">
    <source>
        <dbReference type="EMBL" id="SNQ51641.1"/>
    </source>
</evidence>
<keyword evidence="2 3" id="KW-0378">Hydrolase</keyword>
<dbReference type="PANTHER" id="PTHR11559">
    <property type="entry name" value="CARBOXYLESTERASE"/>
    <property type="match status" value="1"/>
</dbReference>
<dbReference type="InterPro" id="IPR029058">
    <property type="entry name" value="AB_hydrolase_fold"/>
</dbReference>
<proteinExistence type="inferred from homology"/>
<dbReference type="InterPro" id="IPR002018">
    <property type="entry name" value="CarbesteraseB"/>
</dbReference>
<dbReference type="InterPro" id="IPR050309">
    <property type="entry name" value="Type-B_Carboxylest/Lipase"/>
</dbReference>
<dbReference type="EMBL" id="FZMO01000544">
    <property type="protein sequence ID" value="SNQ51641.1"/>
    <property type="molecule type" value="Genomic_DNA"/>
</dbReference>
<feature type="signal peptide" evidence="3">
    <location>
        <begin position="1"/>
        <end position="20"/>
    </location>
</feature>
<dbReference type="PROSITE" id="PS51257">
    <property type="entry name" value="PROKAR_LIPOPROTEIN"/>
    <property type="match status" value="1"/>
</dbReference>